<evidence type="ECO:0000313" key="1">
    <source>
        <dbReference type="EMBL" id="CEK84047.1"/>
    </source>
</evidence>
<gene>
    <name evidence="1" type="primary">ORF140385</name>
</gene>
<accession>A0A0B7ATW0</accession>
<dbReference type="EMBL" id="HACG01037182">
    <property type="protein sequence ID" value="CEK84047.1"/>
    <property type="molecule type" value="Transcribed_RNA"/>
</dbReference>
<name>A0A0B7ATW0_9EUPU</name>
<protein>
    <submittedName>
        <fullName evidence="1">Uncharacterized protein</fullName>
    </submittedName>
</protein>
<reference evidence="1" key="1">
    <citation type="submission" date="2014-12" db="EMBL/GenBank/DDBJ databases">
        <title>Insight into the proteome of Arion vulgaris.</title>
        <authorList>
            <person name="Aradska J."/>
            <person name="Bulat T."/>
            <person name="Smidak R."/>
            <person name="Sarate P."/>
            <person name="Gangsoo J."/>
            <person name="Sialana F."/>
            <person name="Bilban M."/>
            <person name="Lubec G."/>
        </authorList>
    </citation>
    <scope>NUCLEOTIDE SEQUENCE</scope>
    <source>
        <tissue evidence="1">Skin</tissue>
    </source>
</reference>
<organism evidence="1">
    <name type="scientific">Arion vulgaris</name>
    <dbReference type="NCBI Taxonomy" id="1028688"/>
    <lineage>
        <taxon>Eukaryota</taxon>
        <taxon>Metazoa</taxon>
        <taxon>Spiralia</taxon>
        <taxon>Lophotrochozoa</taxon>
        <taxon>Mollusca</taxon>
        <taxon>Gastropoda</taxon>
        <taxon>Heterobranchia</taxon>
        <taxon>Euthyneura</taxon>
        <taxon>Panpulmonata</taxon>
        <taxon>Eupulmonata</taxon>
        <taxon>Stylommatophora</taxon>
        <taxon>Helicina</taxon>
        <taxon>Arionoidea</taxon>
        <taxon>Arionidae</taxon>
        <taxon>Arion</taxon>
    </lineage>
</organism>
<proteinExistence type="predicted"/>
<sequence>MSYFDLCIRIDKECRQESSVVVEAEVQGLFSEDNVIIYKDGSVIRQVWSS</sequence>
<dbReference type="AlphaFoldDB" id="A0A0B7ATW0"/>